<dbReference type="GO" id="GO:0004725">
    <property type="term" value="F:protein tyrosine phosphatase activity"/>
    <property type="evidence" value="ECO:0007669"/>
    <property type="project" value="UniProtKB-EC"/>
</dbReference>
<feature type="active site" description="Nucleophile" evidence="4">
    <location>
        <position position="13"/>
    </location>
</feature>
<evidence type="ECO:0000256" key="1">
    <source>
        <dbReference type="ARBA" id="ARBA00011063"/>
    </source>
</evidence>
<dbReference type="InterPro" id="IPR050438">
    <property type="entry name" value="LMW_PTPase"/>
</dbReference>
<dbReference type="PRINTS" id="PR00719">
    <property type="entry name" value="LMWPTPASE"/>
</dbReference>
<dbReference type="Pfam" id="PF01451">
    <property type="entry name" value="LMWPc"/>
    <property type="match status" value="1"/>
</dbReference>
<evidence type="ECO:0000313" key="7">
    <source>
        <dbReference type="Proteomes" id="UP000029093"/>
    </source>
</evidence>
<dbReference type="EMBL" id="JGYQ01000013">
    <property type="protein sequence ID" value="KFI47295.1"/>
    <property type="molecule type" value="Genomic_DNA"/>
</dbReference>
<dbReference type="GeneID" id="303203978"/>
<dbReference type="EC" id="3.1.3.48" evidence="6"/>
<dbReference type="OrthoDB" id="9784339at2"/>
<sequence length="201" mass="22029">MRVMFVCTGNICRSPMGELLLSRYLADTSIEVSSAGTKGLPGHPIDPSSATLMSSVGIDSSAFRSRRLTRDMANATDLILCFEASQRREIVTLAPAVVRRTFVITEFAALCAYCADHGMVKGRTIQERLWSVAEAAPIVRPLLPPSPDIEDPHGKTFDVFCTVADETNRALRTILNSMRKHAGAKIHPLAQPEWKQFTATV</sequence>
<dbReference type="InterPro" id="IPR017867">
    <property type="entry name" value="Tyr_phospatase_low_mol_wt"/>
</dbReference>
<feature type="active site" description="Nucleophile" evidence="4">
    <location>
        <position position="7"/>
    </location>
</feature>
<evidence type="ECO:0000313" key="6">
    <source>
        <dbReference type="EMBL" id="KFI47295.1"/>
    </source>
</evidence>
<dbReference type="InterPro" id="IPR036196">
    <property type="entry name" value="Ptyr_pPase_sf"/>
</dbReference>
<keyword evidence="7" id="KW-1185">Reference proteome</keyword>
<dbReference type="Gene3D" id="3.40.50.2300">
    <property type="match status" value="1"/>
</dbReference>
<dbReference type="PANTHER" id="PTHR11717:SF31">
    <property type="entry name" value="LOW MOLECULAR WEIGHT PROTEIN-TYROSINE-PHOSPHATASE ETP-RELATED"/>
    <property type="match status" value="1"/>
</dbReference>
<proteinExistence type="inferred from homology"/>
<dbReference type="PANTHER" id="PTHR11717">
    <property type="entry name" value="LOW MOLECULAR WEIGHT PROTEIN TYROSINE PHOSPHATASE"/>
    <property type="match status" value="1"/>
</dbReference>
<name>A0A086ZL95_9BIFI</name>
<comment type="similarity">
    <text evidence="1">Belongs to the low molecular weight phosphotyrosine protein phosphatase family.</text>
</comment>
<evidence type="ECO:0000256" key="2">
    <source>
        <dbReference type="ARBA" id="ARBA00022801"/>
    </source>
</evidence>
<gene>
    <name evidence="6" type="ORF">BBOU_0841</name>
</gene>
<dbReference type="RefSeq" id="WP_026503423.1">
    <property type="nucleotide sequence ID" value="NZ_JALEKM010000022.1"/>
</dbReference>
<keyword evidence="2 6" id="KW-0378">Hydrolase</keyword>
<dbReference type="SMART" id="SM00226">
    <property type="entry name" value="LMWPc"/>
    <property type="match status" value="1"/>
</dbReference>
<dbReference type="Proteomes" id="UP000029093">
    <property type="component" value="Unassembled WGS sequence"/>
</dbReference>
<dbReference type="SUPFAM" id="SSF52788">
    <property type="entry name" value="Phosphotyrosine protein phosphatases I"/>
    <property type="match status" value="1"/>
</dbReference>
<evidence type="ECO:0000256" key="3">
    <source>
        <dbReference type="ARBA" id="ARBA00022912"/>
    </source>
</evidence>
<keyword evidence="3" id="KW-0904">Protein phosphatase</keyword>
<dbReference type="AlphaFoldDB" id="A0A086ZL95"/>
<evidence type="ECO:0000256" key="4">
    <source>
        <dbReference type="PIRSR" id="PIRSR617867-1"/>
    </source>
</evidence>
<organism evidence="6 7">
    <name type="scientific">Bifidobacterium boum</name>
    <dbReference type="NCBI Taxonomy" id="78343"/>
    <lineage>
        <taxon>Bacteria</taxon>
        <taxon>Bacillati</taxon>
        <taxon>Actinomycetota</taxon>
        <taxon>Actinomycetes</taxon>
        <taxon>Bifidobacteriales</taxon>
        <taxon>Bifidobacteriaceae</taxon>
        <taxon>Bifidobacterium</taxon>
    </lineage>
</organism>
<reference evidence="6 7" key="1">
    <citation type="submission" date="2014-03" db="EMBL/GenBank/DDBJ databases">
        <title>Genomics of Bifidobacteria.</title>
        <authorList>
            <person name="Ventura M."/>
            <person name="Milani C."/>
            <person name="Lugli G.A."/>
        </authorList>
    </citation>
    <scope>NUCLEOTIDE SEQUENCE [LARGE SCALE GENOMIC DNA]</scope>
    <source>
        <strain evidence="6 7">LMG 10736</strain>
    </source>
</reference>
<comment type="caution">
    <text evidence="6">The sequence shown here is derived from an EMBL/GenBank/DDBJ whole genome shotgun (WGS) entry which is preliminary data.</text>
</comment>
<protein>
    <submittedName>
        <fullName evidence="6">Protein tyrosine phosphatase</fullName>
        <ecNumber evidence="6">3.1.3.48</ecNumber>
    </submittedName>
</protein>
<feature type="domain" description="Phosphotyrosine protein phosphatase I" evidence="5">
    <location>
        <begin position="1"/>
        <end position="177"/>
    </location>
</feature>
<dbReference type="InterPro" id="IPR023485">
    <property type="entry name" value="Ptyr_pPase"/>
</dbReference>
<evidence type="ECO:0000259" key="5">
    <source>
        <dbReference type="SMART" id="SM00226"/>
    </source>
</evidence>
<accession>A0A086ZL95</accession>